<reference evidence="1 2" key="1">
    <citation type="journal article" date="2021" name="PeerJ">
        <title>Analysis of 44 Vibrio anguillarum genomes reveals high genetic diversity.</title>
        <authorList>
            <person name="Hansen M.J."/>
            <person name="Dalsgaard I."/>
        </authorList>
    </citation>
    <scope>NUCLEOTIDE SEQUENCE [LARGE SCALE GENOMIC DNA]</scope>
    <source>
        <strain evidence="1 2">040915-1/1B</strain>
    </source>
</reference>
<proteinExistence type="predicted"/>
<dbReference type="Proteomes" id="UP000726136">
    <property type="component" value="Unassembled WGS sequence"/>
</dbReference>
<dbReference type="EMBL" id="RDPI01000010">
    <property type="protein sequence ID" value="MBF4373446.1"/>
    <property type="molecule type" value="Genomic_DNA"/>
</dbReference>
<accession>A0ABR9Z5T0</accession>
<protein>
    <submittedName>
        <fullName evidence="1">Uncharacterized protein</fullName>
    </submittedName>
</protein>
<sequence>MVDMTVIILTRQTMQKTATYEFPVHLKGQVLVNHQHLGTELRKIDVLSPLSNPSKLQIK</sequence>
<comment type="caution">
    <text evidence="1">The sequence shown here is derived from an EMBL/GenBank/DDBJ whole genome shotgun (WGS) entry which is preliminary data.</text>
</comment>
<keyword evidence="2" id="KW-1185">Reference proteome</keyword>
<evidence type="ECO:0000313" key="2">
    <source>
        <dbReference type="Proteomes" id="UP000726136"/>
    </source>
</evidence>
<evidence type="ECO:0000313" key="1">
    <source>
        <dbReference type="EMBL" id="MBF4373446.1"/>
    </source>
</evidence>
<name>A0ABR9Z5T0_VIBAN</name>
<organism evidence="1 2">
    <name type="scientific">Vibrio anguillarum</name>
    <name type="common">Listonella anguillarum</name>
    <dbReference type="NCBI Taxonomy" id="55601"/>
    <lineage>
        <taxon>Bacteria</taxon>
        <taxon>Pseudomonadati</taxon>
        <taxon>Pseudomonadota</taxon>
        <taxon>Gammaproteobacteria</taxon>
        <taxon>Vibrionales</taxon>
        <taxon>Vibrionaceae</taxon>
        <taxon>Vibrio</taxon>
    </lineage>
</organism>
<gene>
    <name evidence="1" type="ORF">EAY46_10165</name>
</gene>